<dbReference type="Proteomes" id="UP000824890">
    <property type="component" value="Unassembled WGS sequence"/>
</dbReference>
<organism evidence="2 3">
    <name type="scientific">Brassica napus</name>
    <name type="common">Rape</name>
    <dbReference type="NCBI Taxonomy" id="3708"/>
    <lineage>
        <taxon>Eukaryota</taxon>
        <taxon>Viridiplantae</taxon>
        <taxon>Streptophyta</taxon>
        <taxon>Embryophyta</taxon>
        <taxon>Tracheophyta</taxon>
        <taxon>Spermatophyta</taxon>
        <taxon>Magnoliopsida</taxon>
        <taxon>eudicotyledons</taxon>
        <taxon>Gunneridae</taxon>
        <taxon>Pentapetalae</taxon>
        <taxon>rosids</taxon>
        <taxon>malvids</taxon>
        <taxon>Brassicales</taxon>
        <taxon>Brassicaceae</taxon>
        <taxon>Brassiceae</taxon>
        <taxon>Brassica</taxon>
    </lineage>
</organism>
<comment type="caution">
    <text evidence="2">The sequence shown here is derived from an EMBL/GenBank/DDBJ whole genome shotgun (WGS) entry which is preliminary data.</text>
</comment>
<name>A0ABQ8DHC3_BRANA</name>
<keyword evidence="1" id="KW-0472">Membrane</keyword>
<protein>
    <submittedName>
        <fullName evidence="2">Uncharacterized protein</fullName>
    </submittedName>
</protein>
<evidence type="ECO:0000313" key="2">
    <source>
        <dbReference type="EMBL" id="KAH0928786.1"/>
    </source>
</evidence>
<reference evidence="2 3" key="1">
    <citation type="submission" date="2021-05" db="EMBL/GenBank/DDBJ databases">
        <title>Genome Assembly of Synthetic Allotetraploid Brassica napus Reveals Homoeologous Exchanges between Subgenomes.</title>
        <authorList>
            <person name="Davis J.T."/>
        </authorList>
    </citation>
    <scope>NUCLEOTIDE SEQUENCE [LARGE SCALE GENOMIC DNA]</scope>
    <source>
        <strain evidence="3">cv. Da-Ae</strain>
        <tissue evidence="2">Seedling</tissue>
    </source>
</reference>
<sequence length="375" mass="43700">MKDFGQINGIEQNSCLRSFEVPRSCLLQLKIWQQWVRMGMAFGVRELEIPHCEEDFEEYTSFKLLKTLYTNEKLQVLKPTYTVTLDVLKPTYTVTLDVPLYTQGSTVFKCIVSHQTMFWVYFSVPSLLRISLDTINGIEQSSCLRSFEVPRSFVAALKIWQQWVKMGMALGVRELEIPHCKEDFEEYTLFKLLKTLYTNEKLQVLKPTYTVTLDVPLYTQGSTVFKCIVSHQTILSIVDTCDTINLGEHGIHKFLINVPSLTYVNFRDIFRTCVCVRICLTANLVTKFPKSYCDLFHQSSVSTNVYPLHWKLLNQKESLFPVIYYICTVVLIILCSFRTTLLFYNLVHLELCIDSRGKWDLLTWMLESSQNRQRV</sequence>
<dbReference type="EMBL" id="JAGKQM010000004">
    <property type="protein sequence ID" value="KAH0928786.1"/>
    <property type="molecule type" value="Genomic_DNA"/>
</dbReference>
<keyword evidence="1" id="KW-0812">Transmembrane</keyword>
<keyword evidence="3" id="KW-1185">Reference proteome</keyword>
<evidence type="ECO:0000256" key="1">
    <source>
        <dbReference type="SAM" id="Phobius"/>
    </source>
</evidence>
<evidence type="ECO:0000313" key="3">
    <source>
        <dbReference type="Proteomes" id="UP000824890"/>
    </source>
</evidence>
<keyword evidence="1" id="KW-1133">Transmembrane helix</keyword>
<accession>A0ABQ8DHC3</accession>
<proteinExistence type="predicted"/>
<feature type="transmembrane region" description="Helical" evidence="1">
    <location>
        <begin position="322"/>
        <end position="347"/>
    </location>
</feature>
<gene>
    <name evidence="2" type="ORF">HID58_014513</name>
</gene>